<dbReference type="AlphaFoldDB" id="A0A7W6IIE9"/>
<sequence length="81" mass="8798">MAKIAFIPELAFGVLSLREKDGSIGEDIPAWLIDEPELLKALLLLAEQGGTKGSAFNRAGFYDVIVDTEARTITQDESPYA</sequence>
<dbReference type="EMBL" id="JACIDC010000018">
    <property type="protein sequence ID" value="MBB4042042.1"/>
    <property type="molecule type" value="Genomic_DNA"/>
</dbReference>
<proteinExistence type="predicted"/>
<name>A0A7W6IIE9_9HYPH</name>
<reference evidence="1 2" key="1">
    <citation type="submission" date="2020-08" db="EMBL/GenBank/DDBJ databases">
        <title>Genomic Encyclopedia of Type Strains, Phase IV (KMG-IV): sequencing the most valuable type-strain genomes for metagenomic binning, comparative biology and taxonomic classification.</title>
        <authorList>
            <person name="Goeker M."/>
        </authorList>
    </citation>
    <scope>NUCLEOTIDE SEQUENCE [LARGE SCALE GENOMIC DNA]</scope>
    <source>
        <strain evidence="1 2">DSM 15743</strain>
    </source>
</reference>
<gene>
    <name evidence="1" type="ORF">GGR34_003727</name>
</gene>
<accession>A0A7W6IIE9</accession>
<keyword evidence="2" id="KW-1185">Reference proteome</keyword>
<dbReference type="RefSeq" id="WP_027316078.1">
    <property type="nucleotide sequence ID" value="NZ_JACIDC010000018.1"/>
</dbReference>
<comment type="caution">
    <text evidence="1">The sequence shown here is derived from an EMBL/GenBank/DDBJ whole genome shotgun (WGS) entry which is preliminary data.</text>
</comment>
<dbReference type="Proteomes" id="UP000519439">
    <property type="component" value="Unassembled WGS sequence"/>
</dbReference>
<protein>
    <submittedName>
        <fullName evidence="1">Uncharacterized protein</fullName>
    </submittedName>
</protein>
<evidence type="ECO:0000313" key="2">
    <source>
        <dbReference type="Proteomes" id="UP000519439"/>
    </source>
</evidence>
<evidence type="ECO:0000313" key="1">
    <source>
        <dbReference type="EMBL" id="MBB4042042.1"/>
    </source>
</evidence>
<organism evidence="1 2">
    <name type="scientific">Microvirga flocculans</name>
    <dbReference type="NCBI Taxonomy" id="217168"/>
    <lineage>
        <taxon>Bacteria</taxon>
        <taxon>Pseudomonadati</taxon>
        <taxon>Pseudomonadota</taxon>
        <taxon>Alphaproteobacteria</taxon>
        <taxon>Hyphomicrobiales</taxon>
        <taxon>Methylobacteriaceae</taxon>
        <taxon>Microvirga</taxon>
    </lineage>
</organism>